<feature type="compositionally biased region" description="Low complexity" evidence="6">
    <location>
        <begin position="693"/>
        <end position="731"/>
    </location>
</feature>
<evidence type="ECO:0000256" key="2">
    <source>
        <dbReference type="ARBA" id="ARBA00022833"/>
    </source>
</evidence>
<keyword evidence="9" id="KW-1185">Reference proteome</keyword>
<keyword evidence="3 4" id="KW-0440">LIM domain</keyword>
<dbReference type="SMART" id="SM00460">
    <property type="entry name" value="TGc"/>
    <property type="match status" value="1"/>
</dbReference>
<dbReference type="CDD" id="cd09358">
    <property type="entry name" value="LIM_Mical_like"/>
    <property type="match status" value="1"/>
</dbReference>
<protein>
    <recommendedName>
        <fullName evidence="7">LIM zinc-binding domain-containing protein</fullName>
    </recommendedName>
</protein>
<feature type="region of interest" description="Disordered" evidence="6">
    <location>
        <begin position="469"/>
        <end position="507"/>
    </location>
</feature>
<evidence type="ECO:0000256" key="6">
    <source>
        <dbReference type="SAM" id="MobiDB-lite"/>
    </source>
</evidence>
<keyword evidence="5" id="KW-0175">Coiled coil</keyword>
<name>A0ABD0KDQ3_9CAEN</name>
<organism evidence="8 9">
    <name type="scientific">Batillaria attramentaria</name>
    <dbReference type="NCBI Taxonomy" id="370345"/>
    <lineage>
        <taxon>Eukaryota</taxon>
        <taxon>Metazoa</taxon>
        <taxon>Spiralia</taxon>
        <taxon>Lophotrochozoa</taxon>
        <taxon>Mollusca</taxon>
        <taxon>Gastropoda</taxon>
        <taxon>Caenogastropoda</taxon>
        <taxon>Sorbeoconcha</taxon>
        <taxon>Cerithioidea</taxon>
        <taxon>Batillariidae</taxon>
        <taxon>Batillaria</taxon>
    </lineage>
</organism>
<dbReference type="EMBL" id="JACVVK020000197">
    <property type="protein sequence ID" value="KAK7485284.1"/>
    <property type="molecule type" value="Genomic_DNA"/>
</dbReference>
<feature type="domain" description="LIM zinc-binding" evidence="7">
    <location>
        <begin position="152"/>
        <end position="218"/>
    </location>
</feature>
<dbReference type="PANTHER" id="PTHR47020">
    <property type="entry name" value="HILLARIN"/>
    <property type="match status" value="1"/>
</dbReference>
<feature type="compositionally biased region" description="Polar residues" evidence="6">
    <location>
        <begin position="485"/>
        <end position="507"/>
    </location>
</feature>
<feature type="region of interest" description="Disordered" evidence="6">
    <location>
        <begin position="693"/>
        <end position="734"/>
    </location>
</feature>
<dbReference type="PROSITE" id="PS50023">
    <property type="entry name" value="LIM_DOMAIN_2"/>
    <property type="match status" value="1"/>
</dbReference>
<reference evidence="8 9" key="1">
    <citation type="journal article" date="2023" name="Sci. Data">
        <title>Genome assembly of the Korean intertidal mud-creeper Batillaria attramentaria.</title>
        <authorList>
            <person name="Patra A.K."/>
            <person name="Ho P.T."/>
            <person name="Jun S."/>
            <person name="Lee S.J."/>
            <person name="Kim Y."/>
            <person name="Won Y.J."/>
        </authorList>
    </citation>
    <scope>NUCLEOTIDE SEQUENCE [LARGE SCALE GENOMIC DNA]</scope>
    <source>
        <strain evidence="8">Wonlab-2016</strain>
    </source>
</reference>
<keyword evidence="2 4" id="KW-0862">Zinc</keyword>
<feature type="region of interest" description="Disordered" evidence="6">
    <location>
        <begin position="1086"/>
        <end position="1110"/>
    </location>
</feature>
<dbReference type="AlphaFoldDB" id="A0ABD0KDQ3"/>
<dbReference type="PANTHER" id="PTHR47020:SF1">
    <property type="entry name" value="HILLARIN"/>
    <property type="match status" value="1"/>
</dbReference>
<evidence type="ECO:0000259" key="7">
    <source>
        <dbReference type="PROSITE" id="PS50023"/>
    </source>
</evidence>
<dbReference type="Proteomes" id="UP001519460">
    <property type="component" value="Unassembled WGS sequence"/>
</dbReference>
<accession>A0ABD0KDQ3</accession>
<dbReference type="GO" id="GO:0046872">
    <property type="term" value="F:metal ion binding"/>
    <property type="evidence" value="ECO:0007669"/>
    <property type="project" value="UniProtKB-KW"/>
</dbReference>
<proteinExistence type="predicted"/>
<evidence type="ECO:0000256" key="4">
    <source>
        <dbReference type="PROSITE-ProRule" id="PRU00125"/>
    </source>
</evidence>
<dbReference type="SMART" id="SM00132">
    <property type="entry name" value="LIM"/>
    <property type="match status" value="1"/>
</dbReference>
<dbReference type="InterPro" id="IPR002931">
    <property type="entry name" value="Transglutaminase-like"/>
</dbReference>
<feature type="coiled-coil region" evidence="5">
    <location>
        <begin position="321"/>
        <end position="352"/>
    </location>
</feature>
<dbReference type="InterPro" id="IPR053041">
    <property type="entry name" value="Transglut-like_Superfamily_Mod"/>
</dbReference>
<sequence length="1110" mass="125526">MKSSRAVIDHQYSGDELETCVCPDQRAPRKKRNPSRNRDWPLREAATELVMLQYVAPSDSQKPLRRSQFYLYDATFTFTASDAADYEAGTFNLAVRSPQESPPFVSAMLAHVCADAFLGRRSRMAMMAEDEAAARGFRRLSSLFLPPQSNANKCQRCKVTVYQQERMGPVHDVVFHKTCFRCIICGQFLTLKNYWSNQVDGNDAEIYCHTHVPRIGGSGMDREALGIKRAMAAQQDVSSGALSKLNQMRGVGGAPTMDGDALAIRSAVSAQKKWESGQQAQVSHTANVDASALHIKGALDAQRLQRRYQRKLDKHHYPPHIAKKREELFDAQKRLEERLRQEEDELFKAFHEERQVTKSAITREIDQEWEQRLRELTEKYGVNDKKKSKKIKDGDKKLMTVQFETEKKDLEKKMTLKREKITKTATLRLREKEQRATSDMVKKQSMEMLRMLAAKQEEIKKELQKTMAFREEGPPPSVHEAPKQNGVSHNAHNVPTPEVTSSGGNSSEELLQEALEDVLLMPAVARPISPHPPCCRKNELFPDASVFGDIDEQVIKVAEGEQPTYTDLVRLLTENLVTELEKVRAIYRWITVKDLNVMEFADNIDAESPMGLLRGIKFGTETYHVLFMRLCSYAGLHCVEIKGHSKSVGYEPGMKITPETFQNTWNAVLIAGDWRLIQCNWGASMMNTTSSLTLTSSSRSSGRTTPSGSCWRSPSPWRSLRLSPSSDPSSSTTLAVVDADEKGGCKISIKIPEEYENDLVFYYQLRFADKDRLKDLTYKGSSLERFVFQTMVDNTVTFSVHVPTPADYFLEIFANKIDESSRIEENNTNMHPLPNCAAGEWGPKKALRHFGITPILSEGATGDGERVGIIMAEDKFRLRFKLPRPLQFVAKLRMNQVEEKTLDPFVQLLDENNILSISVSLPQQGQYGLDIYARPKSAADTSTLSHACKYLINCTKVTDPVDIPKVPEQSRRNKWGPTPVFEMYGLELVSHKEPKIRMGGNSSTCCVELHVPQGVQLSYQFLREPDEDNRDYVVATRDPANAQTVRYQVTLPKPGNYMLCLYARRDDSEDRSLPNVYNYLLQYMPEAENDDPSPPSTNRTKGGSSIFKKG</sequence>
<evidence type="ECO:0000256" key="3">
    <source>
        <dbReference type="ARBA" id="ARBA00023038"/>
    </source>
</evidence>
<evidence type="ECO:0000256" key="5">
    <source>
        <dbReference type="SAM" id="Coils"/>
    </source>
</evidence>
<evidence type="ECO:0000313" key="9">
    <source>
        <dbReference type="Proteomes" id="UP001519460"/>
    </source>
</evidence>
<dbReference type="Pfam" id="PF00412">
    <property type="entry name" value="LIM"/>
    <property type="match status" value="1"/>
</dbReference>
<dbReference type="PROSITE" id="PS00478">
    <property type="entry name" value="LIM_DOMAIN_1"/>
    <property type="match status" value="1"/>
</dbReference>
<gene>
    <name evidence="8" type="ORF">BaRGS_00023535</name>
</gene>
<evidence type="ECO:0000256" key="1">
    <source>
        <dbReference type="ARBA" id="ARBA00022723"/>
    </source>
</evidence>
<keyword evidence="1 4" id="KW-0479">Metal-binding</keyword>
<feature type="non-terminal residue" evidence="8">
    <location>
        <position position="1110"/>
    </location>
</feature>
<comment type="caution">
    <text evidence="8">The sequence shown here is derived from an EMBL/GenBank/DDBJ whole genome shotgun (WGS) entry which is preliminary data.</text>
</comment>
<dbReference type="InterPro" id="IPR001781">
    <property type="entry name" value="Znf_LIM"/>
</dbReference>
<dbReference type="Pfam" id="PF23265">
    <property type="entry name" value="Ig-like_KY"/>
    <property type="match status" value="3"/>
</dbReference>
<dbReference type="Gene3D" id="2.10.110.10">
    <property type="entry name" value="Cysteine Rich Protein"/>
    <property type="match status" value="1"/>
</dbReference>
<evidence type="ECO:0000313" key="8">
    <source>
        <dbReference type="EMBL" id="KAK7485284.1"/>
    </source>
</evidence>
<dbReference type="InterPro" id="IPR056564">
    <property type="entry name" value="Ig-like_KY"/>
</dbReference>